<dbReference type="Gene3D" id="2.170.150.20">
    <property type="entry name" value="Peptide methionine sulfoxide reductase"/>
    <property type="match status" value="1"/>
</dbReference>
<dbReference type="RefSeq" id="WP_148473264.1">
    <property type="nucleotide sequence ID" value="NZ_JAOQJD010000008.1"/>
</dbReference>
<dbReference type="EC" id="1.8.4.12" evidence="1"/>
<dbReference type="InterPro" id="IPR011057">
    <property type="entry name" value="Mss4-like_sf"/>
</dbReference>
<evidence type="ECO:0000259" key="4">
    <source>
        <dbReference type="PROSITE" id="PS51790"/>
    </source>
</evidence>
<name>A0ABV1J5Z5_9FIRM</name>
<evidence type="ECO:0000313" key="5">
    <source>
        <dbReference type="EMBL" id="MEQ3353604.1"/>
    </source>
</evidence>
<accession>A0ABV1J5Z5</accession>
<evidence type="ECO:0000256" key="3">
    <source>
        <dbReference type="ARBA" id="ARBA00048488"/>
    </source>
</evidence>
<dbReference type="Proteomes" id="UP001481872">
    <property type="component" value="Unassembled WGS sequence"/>
</dbReference>
<sequence>MDKRHLDEEQLRESLGDVAYHVTREKGTELPFSHPYDHLFDEGIYVDVITKEVLFLSKDKFDSGCGWPAFSKTAPDAPIKEQSDTRYGMIRTEVETETTHLGHVFNDGPKEAGGLRYCINGASIEFIPKEDMEKRGYGSWLNCL</sequence>
<dbReference type="Pfam" id="PF01641">
    <property type="entry name" value="SelR"/>
    <property type="match status" value="1"/>
</dbReference>
<feature type="domain" description="MsrB" evidence="4">
    <location>
        <begin position="8"/>
        <end position="129"/>
    </location>
</feature>
<gene>
    <name evidence="5" type="primary">msrB</name>
    <name evidence="5" type="ORF">AAA081_04715</name>
</gene>
<dbReference type="SUPFAM" id="SSF51316">
    <property type="entry name" value="Mss4-like"/>
    <property type="match status" value="1"/>
</dbReference>
<dbReference type="InterPro" id="IPR028427">
    <property type="entry name" value="Met_Sox_Rdtase_MsrB"/>
</dbReference>
<comment type="catalytic activity">
    <reaction evidence="3">
        <text>L-methionyl-[protein] + [thioredoxin]-disulfide + H2O = L-methionyl-(R)-S-oxide-[protein] + [thioredoxin]-dithiol</text>
        <dbReference type="Rhea" id="RHEA:24164"/>
        <dbReference type="Rhea" id="RHEA-COMP:10698"/>
        <dbReference type="Rhea" id="RHEA-COMP:10700"/>
        <dbReference type="Rhea" id="RHEA-COMP:12313"/>
        <dbReference type="Rhea" id="RHEA-COMP:12314"/>
        <dbReference type="ChEBI" id="CHEBI:15377"/>
        <dbReference type="ChEBI" id="CHEBI:16044"/>
        <dbReference type="ChEBI" id="CHEBI:29950"/>
        <dbReference type="ChEBI" id="CHEBI:45764"/>
        <dbReference type="ChEBI" id="CHEBI:50058"/>
        <dbReference type="EC" id="1.8.4.12"/>
    </reaction>
</comment>
<dbReference type="PANTHER" id="PTHR10173:SF59">
    <property type="entry name" value="PEPTIDE METHIONINE SULFOXIDE REDUCTASE MSRA_MSRB"/>
    <property type="match status" value="1"/>
</dbReference>
<organism evidence="5 6">
    <name type="scientific">Aedoeadaptatus acetigenes</name>
    <dbReference type="NCBI Taxonomy" id="2981723"/>
    <lineage>
        <taxon>Bacteria</taxon>
        <taxon>Bacillati</taxon>
        <taxon>Bacillota</taxon>
        <taxon>Tissierellia</taxon>
        <taxon>Tissierellales</taxon>
        <taxon>Peptoniphilaceae</taxon>
        <taxon>Aedoeadaptatus</taxon>
    </lineage>
</organism>
<dbReference type="NCBIfam" id="TIGR00357">
    <property type="entry name" value="peptide-methionine (R)-S-oxide reductase MsrB"/>
    <property type="match status" value="1"/>
</dbReference>
<evidence type="ECO:0000256" key="2">
    <source>
        <dbReference type="ARBA" id="ARBA00023002"/>
    </source>
</evidence>
<dbReference type="PANTHER" id="PTHR10173">
    <property type="entry name" value="METHIONINE SULFOXIDE REDUCTASE"/>
    <property type="match status" value="1"/>
</dbReference>
<dbReference type="InterPro" id="IPR002579">
    <property type="entry name" value="Met_Sox_Rdtase_MsrB_dom"/>
</dbReference>
<evidence type="ECO:0000256" key="1">
    <source>
        <dbReference type="ARBA" id="ARBA00012499"/>
    </source>
</evidence>
<keyword evidence="2 5" id="KW-0560">Oxidoreductase</keyword>
<dbReference type="GO" id="GO:0033743">
    <property type="term" value="F:peptide-methionine (R)-S-oxide reductase activity"/>
    <property type="evidence" value="ECO:0007669"/>
    <property type="project" value="UniProtKB-EC"/>
</dbReference>
<reference evidence="5 6" key="1">
    <citation type="submission" date="2024-04" db="EMBL/GenBank/DDBJ databases">
        <title>Human intestinal bacterial collection.</title>
        <authorList>
            <person name="Pauvert C."/>
            <person name="Hitch T.C.A."/>
            <person name="Clavel T."/>
        </authorList>
    </citation>
    <scope>NUCLEOTIDE SEQUENCE [LARGE SCALE GENOMIC DNA]</scope>
    <source>
        <strain evidence="5 6">CLA-SR-H026</strain>
    </source>
</reference>
<dbReference type="EMBL" id="JBBNPS010000010">
    <property type="protein sequence ID" value="MEQ3353604.1"/>
    <property type="molecule type" value="Genomic_DNA"/>
</dbReference>
<protein>
    <recommendedName>
        <fullName evidence="1">peptide-methionine (R)-S-oxide reductase</fullName>
        <ecNumber evidence="1">1.8.4.12</ecNumber>
    </recommendedName>
</protein>
<comment type="caution">
    <text evidence="5">The sequence shown here is derived from an EMBL/GenBank/DDBJ whole genome shotgun (WGS) entry which is preliminary data.</text>
</comment>
<keyword evidence="6" id="KW-1185">Reference proteome</keyword>
<dbReference type="PROSITE" id="PS51790">
    <property type="entry name" value="MSRB"/>
    <property type="match status" value="1"/>
</dbReference>
<proteinExistence type="predicted"/>
<evidence type="ECO:0000313" key="6">
    <source>
        <dbReference type="Proteomes" id="UP001481872"/>
    </source>
</evidence>